<evidence type="ECO:0000313" key="1">
    <source>
        <dbReference type="EMBL" id="OYQ31427.1"/>
    </source>
</evidence>
<dbReference type="EMBL" id="NOXU01000032">
    <property type="protein sequence ID" value="OYQ31427.1"/>
    <property type="molecule type" value="Genomic_DNA"/>
</dbReference>
<name>A0A255YQD2_9PROT</name>
<evidence type="ECO:0000313" key="2">
    <source>
        <dbReference type="Proteomes" id="UP000216998"/>
    </source>
</evidence>
<comment type="caution">
    <text evidence="1">The sequence shown here is derived from an EMBL/GenBank/DDBJ whole genome shotgun (WGS) entry which is preliminary data.</text>
</comment>
<gene>
    <name evidence="1" type="ORF">CHU95_19950</name>
</gene>
<keyword evidence="2" id="KW-1185">Reference proteome</keyword>
<dbReference type="AlphaFoldDB" id="A0A255YQD2"/>
<dbReference type="RefSeq" id="WP_094458106.1">
    <property type="nucleotide sequence ID" value="NZ_NOXU01000032.1"/>
</dbReference>
<dbReference type="Proteomes" id="UP000216998">
    <property type="component" value="Unassembled WGS sequence"/>
</dbReference>
<reference evidence="1 2" key="1">
    <citation type="submission" date="2017-07" db="EMBL/GenBank/DDBJ databases">
        <title>Niveispirillum cyanobacteriorum sp. nov., isolated from cyanobacterial aggregates in a eutrophic lake.</title>
        <authorList>
            <person name="Cai H."/>
        </authorList>
    </citation>
    <scope>NUCLEOTIDE SEQUENCE [LARGE SCALE GENOMIC DNA]</scope>
    <source>
        <strain evidence="2">TH1-14</strain>
    </source>
</reference>
<organism evidence="1 2">
    <name type="scientific">Niveispirillum lacus</name>
    <dbReference type="NCBI Taxonomy" id="1981099"/>
    <lineage>
        <taxon>Bacteria</taxon>
        <taxon>Pseudomonadati</taxon>
        <taxon>Pseudomonadota</taxon>
        <taxon>Alphaproteobacteria</taxon>
        <taxon>Rhodospirillales</taxon>
        <taxon>Azospirillaceae</taxon>
        <taxon>Niveispirillum</taxon>
    </lineage>
</organism>
<protein>
    <submittedName>
        <fullName evidence="1">Uncharacterized protein</fullName>
    </submittedName>
</protein>
<sequence length="129" mass="13694">MLASILTRIAASAVPWHLFGLAAAGLALTTAVAFHIVTVTRLEAAVARAQVAQAEALADIARRDAQIGELERAIATQNTVVARMQADGQVRARRADVAAKRELSRPPTPVPQDVAALNVWIRQPTGDAR</sequence>
<proteinExistence type="predicted"/>
<accession>A0A255YQD2</accession>